<dbReference type="SUPFAM" id="SSF82866">
    <property type="entry name" value="Multidrug efflux transporter AcrB transmembrane domain"/>
    <property type="match status" value="2"/>
</dbReference>
<feature type="region of interest" description="Disordered" evidence="10">
    <location>
        <begin position="1038"/>
        <end position="1080"/>
    </location>
</feature>
<evidence type="ECO:0000313" key="12">
    <source>
        <dbReference type="Proteomes" id="UP000192911"/>
    </source>
</evidence>
<gene>
    <name evidence="11" type="ORF">SAMN06295900_106419</name>
</gene>
<feature type="transmembrane region" description="Helical" evidence="9">
    <location>
        <begin position="541"/>
        <end position="558"/>
    </location>
</feature>
<evidence type="ECO:0000256" key="6">
    <source>
        <dbReference type="ARBA" id="ARBA00022692"/>
    </source>
</evidence>
<proteinExistence type="inferred from homology"/>
<evidence type="ECO:0000256" key="2">
    <source>
        <dbReference type="ARBA" id="ARBA00010942"/>
    </source>
</evidence>
<dbReference type="FunFam" id="1.20.1640.10:FF:000002">
    <property type="entry name" value="Efflux pump membrane transporter"/>
    <property type="match status" value="1"/>
</dbReference>
<feature type="transmembrane region" description="Helical" evidence="9">
    <location>
        <begin position="340"/>
        <end position="359"/>
    </location>
</feature>
<dbReference type="OrthoDB" id="9176627at2"/>
<feature type="transmembrane region" description="Helical" evidence="9">
    <location>
        <begin position="874"/>
        <end position="891"/>
    </location>
</feature>
<dbReference type="Gene3D" id="3.30.2090.10">
    <property type="entry name" value="Multidrug efflux transporter AcrB TolC docking domain, DN and DC subdomains"/>
    <property type="match status" value="2"/>
</dbReference>
<dbReference type="RefSeq" id="WP_085228075.1">
    <property type="nucleotide sequence ID" value="NZ_BSQD01000006.1"/>
</dbReference>
<dbReference type="InterPro" id="IPR027463">
    <property type="entry name" value="AcrB_DN_DC_subdom"/>
</dbReference>
<feature type="transmembrane region" description="Helical" evidence="9">
    <location>
        <begin position="924"/>
        <end position="948"/>
    </location>
</feature>
<evidence type="ECO:0000256" key="9">
    <source>
        <dbReference type="RuleBase" id="RU364070"/>
    </source>
</evidence>
<dbReference type="GO" id="GO:0042910">
    <property type="term" value="F:xenobiotic transmembrane transporter activity"/>
    <property type="evidence" value="ECO:0007669"/>
    <property type="project" value="TreeGrafter"/>
</dbReference>
<evidence type="ECO:0000256" key="1">
    <source>
        <dbReference type="ARBA" id="ARBA00004429"/>
    </source>
</evidence>
<feature type="transmembrane region" description="Helical" evidence="9">
    <location>
        <begin position="470"/>
        <end position="497"/>
    </location>
</feature>
<dbReference type="GO" id="GO:0005886">
    <property type="term" value="C:plasma membrane"/>
    <property type="evidence" value="ECO:0007669"/>
    <property type="project" value="UniProtKB-SubCell"/>
</dbReference>
<dbReference type="NCBIfam" id="NF000282">
    <property type="entry name" value="RND_permease_1"/>
    <property type="match status" value="1"/>
</dbReference>
<accession>A0A1X7EXG1</accession>
<feature type="compositionally biased region" description="Basic and acidic residues" evidence="10">
    <location>
        <begin position="1038"/>
        <end position="1048"/>
    </location>
</feature>
<evidence type="ECO:0000256" key="5">
    <source>
        <dbReference type="ARBA" id="ARBA00022519"/>
    </source>
</evidence>
<sequence>MAKFFIDRPIFAWVIAIILMLAGIASIFNLPISQYPTIAPPSIQISASYPGASAKTVEDTVTQVIEQQMSGLDHFLYMSSTSDDSGTATITLTFAPGTNPDIAQVQVQNKLSLATPLLPTVVQQLGIKVTKSSSSFLLVLAFVSEDGSMNRYDLANYVASNIQDPISRQNGVGTVTLFGSQYSMRVWLDPTKLTSYSLTPSDVSTALTAQNVQIAGGALGGTPAVPGQMLQATVTEQTLLRTPAEFGNVLLKVNTDGSQVRLKDVARIELGAETYNFDTKYNGQPSAAMGIQLATGANALQTAKNVRAKIDELSRYFPHGLVVKYPYDTTPFVRLSIEEVIKTLLEGIVLVFLVMYLFLQNLRATLIPTIAVPVVLLGTFAIMNAVGFSINVLSMFGLVLAIGLLVDDAIVVVENVERVMSEEGLSPREATRKAMGQITGALVGVALVLSAVFVPVAMSSGSVGAIYRQFSLTIVSAMVLSVLVALVLTPALCATILKPIPADHHEEKKGFFGWFNRTFDTSRERYGSGVHHVIRRSGRWLVIYLAVIVAVGLLFVRLPKSFLPDEDQGLMFVIVQTPTGSTQETTGKTLANITDYLLKQEGSLVESVFTVNGFSFAGRGQNSGLAFVRLKDYGQRQGADQKVQAVIQRMFMHYSGYKDAMVIPFNPPSIPELGTASGFDFELTDNAGLGHDTLMAARNQLLGMAAQDPTLALVRPNGLNDTPQFKIDVDREKAYALGVTPDVIDNAFSIAWASKYVNNFLDTDNRIKKVYLQGDAPFRMKPEDLSYWYVRNTSGTMVPFTAFASGHWTFGSPKLERYNGVASVEIQGQAAAGKSTGQAMTAMQQLAAKLPKGIGYSWTGLSLQEIQSGSQAPILYGISILVVFLCLAALYESWSIPFSVIMVVPLGVIGALIAATLRGLENDVFFQVGLLTTVGLSAKNAILIVEFARELQRNEGMGPVEAALEASRLRLRPILMTSLAFILGVLPLAISNGAGSASQHAIGTGVIGGMLTATFLAIFFIPMFFVVVRAKFSGEKEDPDTAARLAKEHHSHPAPGAARDGHGGNDGDGNGNGGSGKEGQ</sequence>
<protein>
    <recommendedName>
        <fullName evidence="9">Efflux pump membrane transporter</fullName>
    </recommendedName>
</protein>
<dbReference type="Gene3D" id="1.20.1640.10">
    <property type="entry name" value="Multidrug efflux transporter AcrB transmembrane domain"/>
    <property type="match status" value="2"/>
</dbReference>
<keyword evidence="4" id="KW-1003">Cell membrane</keyword>
<keyword evidence="3 9" id="KW-0813">Transport</keyword>
<dbReference type="PANTHER" id="PTHR32063">
    <property type="match status" value="1"/>
</dbReference>
<feature type="transmembrane region" description="Helical" evidence="9">
    <location>
        <begin position="366"/>
        <end position="386"/>
    </location>
</feature>
<keyword evidence="6 9" id="KW-0812">Transmembrane</keyword>
<organism evidence="11 12">
    <name type="scientific">Trinickia caryophylli</name>
    <name type="common">Paraburkholderia caryophylli</name>
    <dbReference type="NCBI Taxonomy" id="28094"/>
    <lineage>
        <taxon>Bacteria</taxon>
        <taxon>Pseudomonadati</taxon>
        <taxon>Pseudomonadota</taxon>
        <taxon>Betaproteobacteria</taxon>
        <taxon>Burkholderiales</taxon>
        <taxon>Burkholderiaceae</taxon>
        <taxon>Trinickia</taxon>
    </lineage>
</organism>
<dbReference type="Gene3D" id="3.30.70.1430">
    <property type="entry name" value="Multidrug efflux transporter AcrB pore domain"/>
    <property type="match status" value="2"/>
</dbReference>
<dbReference type="GO" id="GO:0009636">
    <property type="term" value="P:response to toxic substance"/>
    <property type="evidence" value="ECO:0007669"/>
    <property type="project" value="UniProtKB-ARBA"/>
</dbReference>
<dbReference type="SUPFAM" id="SSF82693">
    <property type="entry name" value="Multidrug efflux transporter AcrB pore domain, PN1, PN2, PC1 and PC2 subdomains"/>
    <property type="match status" value="4"/>
</dbReference>
<keyword evidence="7 9" id="KW-1133">Transmembrane helix</keyword>
<evidence type="ECO:0000313" key="11">
    <source>
        <dbReference type="EMBL" id="SMF42069.1"/>
    </source>
</evidence>
<comment type="subcellular location">
    <subcellularLocation>
        <location evidence="1 9">Cell inner membrane</location>
        <topology evidence="1 9">Multi-pass membrane protein</topology>
    </subcellularLocation>
</comment>
<dbReference type="FunFam" id="3.30.2090.10:FF:000001">
    <property type="entry name" value="Efflux pump membrane transporter"/>
    <property type="match status" value="1"/>
</dbReference>
<evidence type="ECO:0000256" key="10">
    <source>
        <dbReference type="SAM" id="MobiDB-lite"/>
    </source>
</evidence>
<feature type="transmembrane region" description="Helical" evidence="9">
    <location>
        <begin position="1002"/>
        <end position="1028"/>
    </location>
</feature>
<dbReference type="FunFam" id="3.30.70.1430:FF:000002">
    <property type="entry name" value="Efflux pump membrane transporter"/>
    <property type="match status" value="1"/>
</dbReference>
<comment type="similarity">
    <text evidence="2 9">Belongs to the resistance-nodulation-cell division (RND) (TC 2.A.6) family.</text>
</comment>
<dbReference type="InterPro" id="IPR001036">
    <property type="entry name" value="Acrflvin-R"/>
</dbReference>
<dbReference type="PANTHER" id="PTHR32063:SF13">
    <property type="entry name" value="MULTIDRUG EFFLUX PUMP SUBUNIT ACRB-RELATED"/>
    <property type="match status" value="1"/>
</dbReference>
<feature type="compositionally biased region" description="Gly residues" evidence="10">
    <location>
        <begin position="1066"/>
        <end position="1080"/>
    </location>
</feature>
<dbReference type="FunFam" id="1.20.1640.10:FF:000001">
    <property type="entry name" value="Efflux pump membrane transporter"/>
    <property type="match status" value="1"/>
</dbReference>
<feature type="transmembrane region" description="Helical" evidence="9">
    <location>
        <begin position="12"/>
        <end position="32"/>
    </location>
</feature>
<feature type="transmembrane region" description="Helical" evidence="9">
    <location>
        <begin position="392"/>
        <end position="413"/>
    </location>
</feature>
<dbReference type="InterPro" id="IPR004764">
    <property type="entry name" value="MdtF-like"/>
</dbReference>
<dbReference type="Pfam" id="PF00873">
    <property type="entry name" value="ACR_tran"/>
    <property type="match status" value="1"/>
</dbReference>
<dbReference type="FunFam" id="3.30.70.1430:FF:000001">
    <property type="entry name" value="Efflux pump membrane transporter"/>
    <property type="match status" value="1"/>
</dbReference>
<evidence type="ECO:0000256" key="3">
    <source>
        <dbReference type="ARBA" id="ARBA00022448"/>
    </source>
</evidence>
<evidence type="ECO:0000256" key="7">
    <source>
        <dbReference type="ARBA" id="ARBA00022989"/>
    </source>
</evidence>
<dbReference type="EMBL" id="FXAH01000006">
    <property type="protein sequence ID" value="SMF42069.1"/>
    <property type="molecule type" value="Genomic_DNA"/>
</dbReference>
<dbReference type="STRING" id="28094.SAMN06295900_106419"/>
<dbReference type="Gene3D" id="3.30.70.1440">
    <property type="entry name" value="Multidrug efflux transporter AcrB pore domain"/>
    <property type="match status" value="1"/>
</dbReference>
<evidence type="ECO:0000256" key="4">
    <source>
        <dbReference type="ARBA" id="ARBA00022475"/>
    </source>
</evidence>
<dbReference type="GeneID" id="95550799"/>
<dbReference type="PRINTS" id="PR00702">
    <property type="entry name" value="ACRIFLAVINRP"/>
</dbReference>
<evidence type="ECO:0000256" key="8">
    <source>
        <dbReference type="ARBA" id="ARBA00023136"/>
    </source>
</evidence>
<dbReference type="Gene3D" id="3.30.70.1320">
    <property type="entry name" value="Multidrug efflux transporter AcrB pore domain like"/>
    <property type="match status" value="1"/>
</dbReference>
<keyword evidence="12" id="KW-1185">Reference proteome</keyword>
<keyword evidence="8 9" id="KW-0472">Membrane</keyword>
<feature type="transmembrane region" description="Helical" evidence="9">
    <location>
        <begin position="898"/>
        <end position="918"/>
    </location>
</feature>
<dbReference type="AlphaFoldDB" id="A0A1X7EXG1"/>
<dbReference type="Proteomes" id="UP000192911">
    <property type="component" value="Unassembled WGS sequence"/>
</dbReference>
<keyword evidence="5 9" id="KW-0997">Cell inner membrane</keyword>
<dbReference type="SUPFAM" id="SSF82714">
    <property type="entry name" value="Multidrug efflux transporter AcrB TolC docking domain, DN and DC subdomains"/>
    <property type="match status" value="2"/>
</dbReference>
<name>A0A1X7EXG1_TRICW</name>
<dbReference type="GO" id="GO:0015562">
    <property type="term" value="F:efflux transmembrane transporter activity"/>
    <property type="evidence" value="ECO:0007669"/>
    <property type="project" value="InterPro"/>
</dbReference>
<dbReference type="NCBIfam" id="TIGR00915">
    <property type="entry name" value="2A0602"/>
    <property type="match status" value="1"/>
</dbReference>
<feature type="transmembrane region" description="Helical" evidence="9">
    <location>
        <begin position="434"/>
        <end position="458"/>
    </location>
</feature>
<reference evidence="12" key="1">
    <citation type="submission" date="2017-04" db="EMBL/GenBank/DDBJ databases">
        <authorList>
            <person name="Varghese N."/>
            <person name="Submissions S."/>
        </authorList>
    </citation>
    <scope>NUCLEOTIDE SEQUENCE [LARGE SCALE GENOMIC DNA]</scope>
    <source>
        <strain evidence="12">Ballard 720</strain>
    </source>
</reference>
<feature type="transmembrane region" description="Helical" evidence="9">
    <location>
        <begin position="969"/>
        <end position="990"/>
    </location>
</feature>